<protein>
    <recommendedName>
        <fullName evidence="4">Protein kinase domain-containing protein</fullName>
    </recommendedName>
</protein>
<dbReference type="CDD" id="cd14014">
    <property type="entry name" value="STKc_PknB_like"/>
    <property type="match status" value="1"/>
</dbReference>
<organism evidence="5 6">
    <name type="scientific">Rhizoctonia solani</name>
    <dbReference type="NCBI Taxonomy" id="456999"/>
    <lineage>
        <taxon>Eukaryota</taxon>
        <taxon>Fungi</taxon>
        <taxon>Dikarya</taxon>
        <taxon>Basidiomycota</taxon>
        <taxon>Agaricomycotina</taxon>
        <taxon>Agaricomycetes</taxon>
        <taxon>Cantharellales</taxon>
        <taxon>Ceratobasidiaceae</taxon>
        <taxon>Rhizoctonia</taxon>
    </lineage>
</organism>
<dbReference type="Pfam" id="PF00069">
    <property type="entry name" value="Pkinase"/>
    <property type="match status" value="1"/>
</dbReference>
<feature type="domain" description="Protein kinase" evidence="4">
    <location>
        <begin position="81"/>
        <end position="348"/>
    </location>
</feature>
<dbReference type="GO" id="GO:0004674">
    <property type="term" value="F:protein serine/threonine kinase activity"/>
    <property type="evidence" value="ECO:0007669"/>
    <property type="project" value="TreeGrafter"/>
</dbReference>
<dbReference type="PANTHER" id="PTHR44329:SF298">
    <property type="entry name" value="MIXED LINEAGE KINASE DOMAIN-LIKE PROTEIN"/>
    <property type="match status" value="1"/>
</dbReference>
<dbReference type="Gene3D" id="1.10.510.10">
    <property type="entry name" value="Transferase(Phosphotransferase) domain 1"/>
    <property type="match status" value="1"/>
</dbReference>
<dbReference type="AlphaFoldDB" id="A0A8H3GHP5"/>
<dbReference type="PROSITE" id="PS00108">
    <property type="entry name" value="PROTEIN_KINASE_ST"/>
    <property type="match status" value="1"/>
</dbReference>
<dbReference type="SMART" id="SM00220">
    <property type="entry name" value="S_TKc"/>
    <property type="match status" value="1"/>
</dbReference>
<dbReference type="Proteomes" id="UP000663841">
    <property type="component" value="Unassembled WGS sequence"/>
</dbReference>
<comment type="caution">
    <text evidence="5">The sequence shown here is derived from an EMBL/GenBank/DDBJ whole genome shotgun (WGS) entry which is preliminary data.</text>
</comment>
<evidence type="ECO:0000313" key="6">
    <source>
        <dbReference type="Proteomes" id="UP000663841"/>
    </source>
</evidence>
<keyword evidence="2" id="KW-0067">ATP-binding</keyword>
<sequence>MRFPKFMLSVFRKILTVLSLGTIIWEPNELANAEEGLVLQSMIGLDRLGTTLTSKMNSECVMTHLIQHGCTDITANLDLENCNTHPSVRGGLGAVYRGVLRDGQPIAIKCIESFNFQGTDDPEYGKNLKRAAREIYTWSRCDHQGVLPMLGFARFRGQIALITPWRQAGSLKQNIARSSLPPLQTCIQLAVAVEYLHTNGIVHGDIKPDNVLVTDQDRVQLADFGSAISILATTLNFTRTNSFNFTTRFAAPEVLNEESRTFTKESDVYALGMTMLYVMTGQAPFANKREVSVIIEVVLKKRQPPQPDFGDRFQGDVAKIKMWDLLKWCFAYEPEDRPQASQIKEALLEIERLGKWGLNPNGTVSFGYTQIVKRL</sequence>
<proteinExistence type="predicted"/>
<evidence type="ECO:0000313" key="5">
    <source>
        <dbReference type="EMBL" id="CAE6449577.1"/>
    </source>
</evidence>
<dbReference type="InterPro" id="IPR011009">
    <property type="entry name" value="Kinase-like_dom_sf"/>
</dbReference>
<dbReference type="GO" id="GO:0005524">
    <property type="term" value="F:ATP binding"/>
    <property type="evidence" value="ECO:0007669"/>
    <property type="project" value="UniProtKB-KW"/>
</dbReference>
<dbReference type="InterPro" id="IPR051681">
    <property type="entry name" value="Ser/Thr_Kinases-Pseudokinases"/>
</dbReference>
<gene>
    <name evidence="5" type="ORF">RDB_LOCUS122367</name>
</gene>
<evidence type="ECO:0000256" key="3">
    <source>
        <dbReference type="SAM" id="SignalP"/>
    </source>
</evidence>
<evidence type="ECO:0000256" key="2">
    <source>
        <dbReference type="ARBA" id="ARBA00022840"/>
    </source>
</evidence>
<dbReference type="PROSITE" id="PS50011">
    <property type="entry name" value="PROTEIN_KINASE_DOM"/>
    <property type="match status" value="1"/>
</dbReference>
<dbReference type="SUPFAM" id="SSF56112">
    <property type="entry name" value="Protein kinase-like (PK-like)"/>
    <property type="match status" value="1"/>
</dbReference>
<evidence type="ECO:0000259" key="4">
    <source>
        <dbReference type="PROSITE" id="PS50011"/>
    </source>
</evidence>
<feature type="chain" id="PRO_5034347973" description="Protein kinase domain-containing protein" evidence="3">
    <location>
        <begin position="34"/>
        <end position="375"/>
    </location>
</feature>
<evidence type="ECO:0000256" key="1">
    <source>
        <dbReference type="ARBA" id="ARBA00022741"/>
    </source>
</evidence>
<keyword evidence="1" id="KW-0547">Nucleotide-binding</keyword>
<dbReference type="InterPro" id="IPR000719">
    <property type="entry name" value="Prot_kinase_dom"/>
</dbReference>
<dbReference type="PANTHER" id="PTHR44329">
    <property type="entry name" value="SERINE/THREONINE-PROTEIN KINASE TNNI3K-RELATED"/>
    <property type="match status" value="1"/>
</dbReference>
<dbReference type="EMBL" id="CAJMWW010000136">
    <property type="protein sequence ID" value="CAE6449577.1"/>
    <property type="molecule type" value="Genomic_DNA"/>
</dbReference>
<name>A0A8H3GHP5_9AGAM</name>
<accession>A0A8H3GHP5</accession>
<reference evidence="5" key="1">
    <citation type="submission" date="2021-01" db="EMBL/GenBank/DDBJ databases">
        <authorList>
            <person name="Kaushik A."/>
        </authorList>
    </citation>
    <scope>NUCLEOTIDE SEQUENCE</scope>
    <source>
        <strain evidence="5">AG3-T5</strain>
    </source>
</reference>
<feature type="signal peptide" evidence="3">
    <location>
        <begin position="1"/>
        <end position="33"/>
    </location>
</feature>
<dbReference type="InterPro" id="IPR008271">
    <property type="entry name" value="Ser/Thr_kinase_AS"/>
</dbReference>
<keyword evidence="3" id="KW-0732">Signal</keyword>